<dbReference type="GO" id="GO:0005829">
    <property type="term" value="C:cytosol"/>
    <property type="evidence" value="ECO:0007669"/>
    <property type="project" value="TreeGrafter"/>
</dbReference>
<feature type="binding site" evidence="4">
    <location>
        <position position="257"/>
    </location>
    <ligand>
        <name>substrate</name>
    </ligand>
</feature>
<dbReference type="NCBIfam" id="TIGR00430">
    <property type="entry name" value="Q_tRNA_tgt"/>
    <property type="match status" value="1"/>
</dbReference>
<dbReference type="SUPFAM" id="SSF51713">
    <property type="entry name" value="tRNA-guanine transglycosylase"/>
    <property type="match status" value="1"/>
</dbReference>
<dbReference type="InterPro" id="IPR036511">
    <property type="entry name" value="TGT-like_sf"/>
</dbReference>
<dbReference type="PANTHER" id="PTHR46499:SF1">
    <property type="entry name" value="QUEUINE TRNA-RIBOSYLTRANSFERASE"/>
    <property type="match status" value="1"/>
</dbReference>
<dbReference type="PANTHER" id="PTHR46499">
    <property type="entry name" value="QUEUINE TRNA-RIBOSYLTRANSFERASE"/>
    <property type="match status" value="1"/>
</dbReference>
<keyword evidence="3 4" id="KW-0819">tRNA processing</keyword>
<comment type="caution">
    <text evidence="6">The sequence shown here is derived from an EMBL/GenBank/DDBJ whole genome shotgun (WGS) entry which is preliminary data.</text>
</comment>
<comment type="subunit">
    <text evidence="4">Homodimer. Within each dimer, one monomer is responsible for RNA recognition and catalysis, while the other monomer binds to the replacement base PreQ1.</text>
</comment>
<evidence type="ECO:0000256" key="2">
    <source>
        <dbReference type="ARBA" id="ARBA00022679"/>
    </source>
</evidence>
<feature type="binding site" evidence="4">
    <location>
        <position position="373"/>
    </location>
    <ligand>
        <name>Zn(2+)</name>
        <dbReference type="ChEBI" id="CHEBI:29105"/>
    </ligand>
</feature>
<keyword evidence="2 4" id="KW-0808">Transferase</keyword>
<feature type="binding site" evidence="4">
    <location>
        <position position="376"/>
    </location>
    <ligand>
        <name>Zn(2+)</name>
        <dbReference type="ChEBI" id="CHEBI:29105"/>
    </ligand>
</feature>
<feature type="active site" description="Nucleophile" evidence="4">
    <location>
        <position position="333"/>
    </location>
</feature>
<feature type="binding site" evidence="4">
    <location>
        <position position="402"/>
    </location>
    <ligand>
        <name>Zn(2+)</name>
        <dbReference type="ChEBI" id="CHEBI:29105"/>
    </ligand>
</feature>
<comment type="similarity">
    <text evidence="4">Belongs to the queuine tRNA-ribosyltransferase family.</text>
</comment>
<evidence type="ECO:0000256" key="4">
    <source>
        <dbReference type="HAMAP-Rule" id="MF_00168"/>
    </source>
</evidence>
<protein>
    <recommendedName>
        <fullName evidence="4">Queuine tRNA-ribosyltransferase</fullName>
        <ecNumber evidence="4">2.4.2.29</ecNumber>
    </recommendedName>
    <alternativeName>
        <fullName evidence="4">Guanine insertion enzyme</fullName>
    </alternativeName>
    <alternativeName>
        <fullName evidence="4">tRNA-guanine transglycosylase</fullName>
    </alternativeName>
</protein>
<dbReference type="EMBL" id="PFEP01000032">
    <property type="protein sequence ID" value="PJE72912.1"/>
    <property type="molecule type" value="Genomic_DNA"/>
</dbReference>
<feature type="binding site" evidence="4">
    <location>
        <position position="207"/>
    </location>
    <ligand>
        <name>substrate</name>
    </ligand>
</feature>
<dbReference type="AlphaFoldDB" id="A0A2M8L8G5"/>
<dbReference type="Gene3D" id="3.20.20.105">
    <property type="entry name" value="Queuine tRNA-ribosyltransferase-like"/>
    <property type="match status" value="1"/>
</dbReference>
<gene>
    <name evidence="4 6" type="primary">tgt</name>
    <name evidence="6" type="ORF">COV00_02660</name>
</gene>
<comment type="pathway">
    <text evidence="4">tRNA modification; tRNA-queuosine biosynthesis.</text>
</comment>
<dbReference type="Pfam" id="PF01702">
    <property type="entry name" value="TGT"/>
    <property type="match status" value="1"/>
</dbReference>
<feature type="binding site" evidence="4">
    <location>
        <position position="371"/>
    </location>
    <ligand>
        <name>Zn(2+)</name>
        <dbReference type="ChEBI" id="CHEBI:29105"/>
    </ligand>
</feature>
<dbReference type="UniPathway" id="UPA00392"/>
<comment type="catalytic activity">
    <reaction evidence="4">
        <text>7-aminomethyl-7-carbaguanine + guanosine(34) in tRNA = 7-aminomethyl-7-carbaguanosine(34) in tRNA + guanine</text>
        <dbReference type="Rhea" id="RHEA:24104"/>
        <dbReference type="Rhea" id="RHEA-COMP:10341"/>
        <dbReference type="Rhea" id="RHEA-COMP:10342"/>
        <dbReference type="ChEBI" id="CHEBI:16235"/>
        <dbReference type="ChEBI" id="CHEBI:58703"/>
        <dbReference type="ChEBI" id="CHEBI:74269"/>
        <dbReference type="ChEBI" id="CHEBI:82833"/>
        <dbReference type="EC" id="2.4.2.29"/>
    </reaction>
</comment>
<dbReference type="InterPro" id="IPR004803">
    <property type="entry name" value="TGT"/>
</dbReference>
<sequence length="423" mass="48049">MTRLWRLKKLWRAKKFPKRRQIVNIAPTAKKPTGLNMIEFKILKRSKKSRARLGLLKTAHGEVETPSLVPVATQAAVKTLTSEEAVKAGCQILIANTFHLHLKPGEKIIKSGGGIHKFMNWPHPLMTDSGGFQVFSLGFGKDTGVGKIVRDRISNKIEKGDKSKGVKITDKGAWFRSPLDGSKLFLGPEESMKIQQAIGADIMFSFDECTSPLATRGYIEKSLERTHRWAQICLKENEKPPSPRLRRSKQALFGIVQGSYYKDLRRRSAEFINSLGFDGFGIGGDLGKTKTDSRNILRWTIPYLDKNKPRHLLGIGHPEDIEPIIKEGIDTFDCIAPTHYGRRGIAFVKNGRLNLNQSKFLRDKKPLDSNCDCFVCRNYKRNYICHLFRAKEITAMSLLTFHNLHFFNNYVAGVRKKIRQEKI</sequence>
<comment type="caution">
    <text evidence="4">Lacks conserved residue(s) required for the propagation of feature annotation.</text>
</comment>
<dbReference type="HAMAP" id="MF_00168">
    <property type="entry name" value="Q_tRNA_Tgt"/>
    <property type="match status" value="1"/>
</dbReference>
<feature type="domain" description="tRNA-guanine(15) transglycosylase-like" evidence="5">
    <location>
        <begin position="50"/>
        <end position="422"/>
    </location>
</feature>
<keyword evidence="4" id="KW-0862">Zinc</keyword>
<dbReference type="InterPro" id="IPR050076">
    <property type="entry name" value="ArchSynthase1/Queuine_TRR"/>
</dbReference>
<evidence type="ECO:0000259" key="5">
    <source>
        <dbReference type="Pfam" id="PF01702"/>
    </source>
</evidence>
<evidence type="ECO:0000313" key="7">
    <source>
        <dbReference type="Proteomes" id="UP000230603"/>
    </source>
</evidence>
<feature type="binding site" evidence="4">
    <location>
        <position position="284"/>
    </location>
    <ligand>
        <name>substrate</name>
    </ligand>
</feature>
<dbReference type="GO" id="GO:0046872">
    <property type="term" value="F:metal ion binding"/>
    <property type="evidence" value="ECO:0007669"/>
    <property type="project" value="UniProtKB-KW"/>
</dbReference>
<evidence type="ECO:0000256" key="1">
    <source>
        <dbReference type="ARBA" id="ARBA00022676"/>
    </source>
</evidence>
<proteinExistence type="inferred from homology"/>
<name>A0A2M8L8G5_9BACT</name>
<organism evidence="6 7">
    <name type="scientific">Candidatus Tagabacteria bacterium CG10_big_fil_rev_8_21_14_0_10_40_13</name>
    <dbReference type="NCBI Taxonomy" id="1975022"/>
    <lineage>
        <taxon>Bacteria</taxon>
        <taxon>Candidatus Tagaibacteriota</taxon>
    </lineage>
</organism>
<dbReference type="EC" id="2.4.2.29" evidence="4"/>
<feature type="binding site" evidence="4">
    <location>
        <begin position="128"/>
        <end position="132"/>
    </location>
    <ligand>
        <name>substrate</name>
    </ligand>
</feature>
<keyword evidence="4" id="KW-0479">Metal-binding</keyword>
<dbReference type="InterPro" id="IPR002616">
    <property type="entry name" value="tRNA_ribo_trans-like"/>
</dbReference>
<accession>A0A2M8L8G5</accession>
<comment type="function">
    <text evidence="4">Catalyzes the base-exchange of a guanine (G) residue with the queuine precursor 7-aminomethyl-7-deazaguanine (PreQ1) at position 34 (anticodon wobble position) in tRNAs with GU(N) anticodons (tRNA-Asp, -Asn, -His and -Tyr). Catalysis occurs through a double-displacement mechanism. The nucleophile active site attacks the C1' of nucleotide 34 to detach the guanine base from the RNA, forming a covalent enzyme-RNA intermediate. The proton acceptor active site deprotonates the incoming PreQ1, allowing a nucleophilic attack on the C1' of the ribose to form the product. After dissociation, two additional enzymatic reactions on the tRNA convert PreQ1 to queuine (Q), resulting in the hypermodified nucleoside queuosine (7-(((4,5-cis-dihydroxy-2-cyclopenten-1-yl)amino)methyl)-7-deazaguanosine).</text>
</comment>
<evidence type="ECO:0000256" key="3">
    <source>
        <dbReference type="ARBA" id="ARBA00022694"/>
    </source>
</evidence>
<dbReference type="GO" id="GO:0008479">
    <property type="term" value="F:tRNA-guanosine(34) queuine transglycosylase activity"/>
    <property type="evidence" value="ECO:0007669"/>
    <property type="project" value="UniProtKB-UniRule"/>
</dbReference>
<comment type="cofactor">
    <cofactor evidence="4">
        <name>Zn(2+)</name>
        <dbReference type="ChEBI" id="CHEBI:29105"/>
    </cofactor>
    <text evidence="4">Binds 1 zinc ion per subunit.</text>
</comment>
<feature type="region of interest" description="RNA binding" evidence="4">
    <location>
        <begin position="314"/>
        <end position="320"/>
    </location>
</feature>
<feature type="active site" description="Proton acceptor" evidence="4">
    <location>
        <position position="128"/>
    </location>
</feature>
<dbReference type="Proteomes" id="UP000230603">
    <property type="component" value="Unassembled WGS sequence"/>
</dbReference>
<dbReference type="NCBIfam" id="TIGR00449">
    <property type="entry name" value="tgt_general"/>
    <property type="match status" value="1"/>
</dbReference>
<keyword evidence="4" id="KW-0671">Queuosine biosynthesis</keyword>
<reference evidence="7" key="1">
    <citation type="submission" date="2017-09" db="EMBL/GenBank/DDBJ databases">
        <title>Depth-based differentiation of microbial function through sediment-hosted aquifers and enrichment of novel symbionts in the deep terrestrial subsurface.</title>
        <authorList>
            <person name="Probst A.J."/>
            <person name="Ladd B."/>
            <person name="Jarett J.K."/>
            <person name="Geller-Mcgrath D.E."/>
            <person name="Sieber C.M.K."/>
            <person name="Emerson J.B."/>
            <person name="Anantharaman K."/>
            <person name="Thomas B.C."/>
            <person name="Malmstrom R."/>
            <person name="Stieglmeier M."/>
            <person name="Klingl A."/>
            <person name="Woyke T."/>
            <person name="Ryan C.M."/>
            <person name="Banfield J.F."/>
        </authorList>
    </citation>
    <scope>NUCLEOTIDE SEQUENCE [LARGE SCALE GENOMIC DNA]</scope>
</reference>
<dbReference type="GO" id="GO:0008616">
    <property type="term" value="P:tRNA queuosine(34) biosynthetic process"/>
    <property type="evidence" value="ECO:0007669"/>
    <property type="project" value="UniProtKB-UniRule"/>
</dbReference>
<evidence type="ECO:0000313" key="6">
    <source>
        <dbReference type="EMBL" id="PJE72912.1"/>
    </source>
</evidence>
<keyword evidence="1 4" id="KW-0328">Glycosyltransferase</keyword>